<keyword evidence="1 7" id="KW-0489">Methyltransferase</keyword>
<dbReference type="EC" id="2.1.1.204" evidence="4"/>
<dbReference type="SUPFAM" id="SSF53335">
    <property type="entry name" value="S-adenosyl-L-methionine-dependent methyltransferases"/>
    <property type="match status" value="1"/>
</dbReference>
<evidence type="ECO:0000256" key="5">
    <source>
        <dbReference type="ARBA" id="ARBA00039681"/>
    </source>
</evidence>
<dbReference type="GO" id="GO:0032259">
    <property type="term" value="P:methylation"/>
    <property type="evidence" value="ECO:0007669"/>
    <property type="project" value="UniProtKB-KW"/>
</dbReference>
<dbReference type="GO" id="GO:0008168">
    <property type="term" value="F:methyltransferase activity"/>
    <property type="evidence" value="ECO:0007669"/>
    <property type="project" value="UniProtKB-KW"/>
</dbReference>
<dbReference type="Gene3D" id="3.90.120.10">
    <property type="entry name" value="DNA Methylase, subunit A, domain 2"/>
    <property type="match status" value="1"/>
</dbReference>
<evidence type="ECO:0000256" key="7">
    <source>
        <dbReference type="PROSITE-ProRule" id="PRU01016"/>
    </source>
</evidence>
<organism evidence="8 9">
    <name type="scientific">Ancylostoma ceylanicum</name>
    <dbReference type="NCBI Taxonomy" id="53326"/>
    <lineage>
        <taxon>Eukaryota</taxon>
        <taxon>Metazoa</taxon>
        <taxon>Ecdysozoa</taxon>
        <taxon>Nematoda</taxon>
        <taxon>Chromadorea</taxon>
        <taxon>Rhabditida</taxon>
        <taxon>Rhabditina</taxon>
        <taxon>Rhabditomorpha</taxon>
        <taxon>Strongyloidea</taxon>
        <taxon>Ancylostomatidae</taxon>
        <taxon>Ancylostomatinae</taxon>
        <taxon>Ancylostoma</taxon>
    </lineage>
</organism>
<evidence type="ECO:0000256" key="3">
    <source>
        <dbReference type="ARBA" id="ARBA00022691"/>
    </source>
</evidence>
<protein>
    <recommendedName>
        <fullName evidence="5">tRNA (cytosine(38)-C(5))-methyltransferase</fullName>
        <ecNumber evidence="4">2.1.1.204</ecNumber>
    </recommendedName>
    <alternativeName>
        <fullName evidence="6">DNA (cytosine-5)-methyltransferase-like protein 2</fullName>
    </alternativeName>
</protein>
<evidence type="ECO:0000256" key="6">
    <source>
        <dbReference type="ARBA" id="ARBA00042810"/>
    </source>
</evidence>
<evidence type="ECO:0000256" key="2">
    <source>
        <dbReference type="ARBA" id="ARBA00022679"/>
    </source>
</evidence>
<comment type="similarity">
    <text evidence="7">Belongs to the class I-like SAM-binding methyltransferase superfamily. C5-methyltransferase family.</text>
</comment>
<proteinExistence type="inferred from homology"/>
<reference evidence="9" key="1">
    <citation type="journal article" date="2015" name="Nat. Genet.">
        <title>The genome and transcriptome of the zoonotic hookworm Ancylostoma ceylanicum identify infection-specific gene families.</title>
        <authorList>
            <person name="Schwarz E.M."/>
            <person name="Hu Y."/>
            <person name="Antoshechkin I."/>
            <person name="Miller M.M."/>
            <person name="Sternberg P.W."/>
            <person name="Aroian R.V."/>
        </authorList>
    </citation>
    <scope>NUCLEOTIDE SEQUENCE</scope>
    <source>
        <strain evidence="9">HY135</strain>
    </source>
</reference>
<dbReference type="InterPro" id="IPR031303">
    <property type="entry name" value="C5_meth_CS"/>
</dbReference>
<dbReference type="InterPro" id="IPR001525">
    <property type="entry name" value="C5_MeTfrase"/>
</dbReference>
<dbReference type="PANTHER" id="PTHR46098">
    <property type="entry name" value="TRNA (CYTOSINE(38)-C(5))-METHYLTRANSFERASE"/>
    <property type="match status" value="1"/>
</dbReference>
<evidence type="ECO:0000313" key="9">
    <source>
        <dbReference type="Proteomes" id="UP000024635"/>
    </source>
</evidence>
<dbReference type="PROSITE" id="PS51679">
    <property type="entry name" value="SAM_MT_C5"/>
    <property type="match status" value="1"/>
</dbReference>
<keyword evidence="3 7" id="KW-0949">S-adenosyl-L-methionine</keyword>
<comment type="caution">
    <text evidence="8">The sequence shown here is derived from an EMBL/GenBank/DDBJ whole genome shotgun (WGS) entry which is preliminary data.</text>
</comment>
<feature type="active site" evidence="7">
    <location>
        <position position="6"/>
    </location>
</feature>
<dbReference type="InterPro" id="IPR050750">
    <property type="entry name" value="C5-MTase"/>
</dbReference>
<dbReference type="Pfam" id="PF00145">
    <property type="entry name" value="DNA_methylase"/>
    <property type="match status" value="1"/>
</dbReference>
<dbReference type="InterPro" id="IPR029063">
    <property type="entry name" value="SAM-dependent_MTases_sf"/>
</dbReference>
<evidence type="ECO:0000256" key="4">
    <source>
        <dbReference type="ARBA" id="ARBA00039081"/>
    </source>
</evidence>
<dbReference type="OrthoDB" id="414133at2759"/>
<dbReference type="Proteomes" id="UP000024635">
    <property type="component" value="Unassembled WGS sequence"/>
</dbReference>
<dbReference type="PROSITE" id="PS00095">
    <property type="entry name" value="C5_MTASE_2"/>
    <property type="match status" value="1"/>
</dbReference>
<accession>A0A016WKX6</accession>
<gene>
    <name evidence="8" type="primary">Acey_s0620.g738</name>
    <name evidence="8" type="ORF">Y032_0620g738</name>
</gene>
<evidence type="ECO:0000256" key="1">
    <source>
        <dbReference type="ARBA" id="ARBA00022603"/>
    </source>
</evidence>
<keyword evidence="9" id="KW-1185">Reference proteome</keyword>
<name>A0A016WKX6_9BILA</name>
<dbReference type="AlphaFoldDB" id="A0A016WKX6"/>
<dbReference type="EMBL" id="JARK01000220">
    <property type="protein sequence ID" value="EYC40295.1"/>
    <property type="molecule type" value="Genomic_DNA"/>
</dbReference>
<sequence length="256" mass="28890">MMSPPCQPFTKKGLRKGIDDHRCDSLMMLMEKLKEMKNRPSFILLENVVGFEESSAHDAVIDTLHDLNYGTKECILSPLQFGVPNSRPRYYLIASTRFPVRDTAEEISGCFPQESSAEREHISSFVDASLHTPSLFLDKDVIQRYGRALDVIIPSSTRSACFTKSYGSYISGCGSYFCDRPDFVCDSRLTNTALDNPDNLVEALRRLSPREVANLMCFPKDFEVPPDVSDRQMYQCLGNSINVRVVSSILRLLLHS</sequence>
<dbReference type="PANTHER" id="PTHR46098:SF1">
    <property type="entry name" value="TRNA (CYTOSINE(38)-C(5))-METHYLTRANSFERASE"/>
    <property type="match status" value="1"/>
</dbReference>
<dbReference type="Gene3D" id="3.40.50.150">
    <property type="entry name" value="Vaccinia Virus protein VP39"/>
    <property type="match status" value="1"/>
</dbReference>
<dbReference type="STRING" id="53326.A0A016WKX6"/>
<evidence type="ECO:0000313" key="8">
    <source>
        <dbReference type="EMBL" id="EYC40295.1"/>
    </source>
</evidence>
<keyword evidence="2 7" id="KW-0808">Transferase</keyword>